<dbReference type="PROSITE" id="PS51910">
    <property type="entry name" value="GH18_2"/>
    <property type="match status" value="1"/>
</dbReference>
<dbReference type="EMBL" id="JAINWA010000003">
    <property type="protein sequence ID" value="MCD1655437.1"/>
    <property type="molecule type" value="Genomic_DNA"/>
</dbReference>
<reference evidence="3" key="1">
    <citation type="submission" date="2021-08" db="EMBL/GenBank/DDBJ databases">
        <title>Comparative analyses of Brucepasteria parasyntrophica and Teretinema zuelzerae.</title>
        <authorList>
            <person name="Song Y."/>
            <person name="Brune A."/>
        </authorList>
    </citation>
    <scope>NUCLEOTIDE SEQUENCE</scope>
    <source>
        <strain evidence="3">DSM 1903</strain>
    </source>
</reference>
<dbReference type="PANTHER" id="PTHR46066">
    <property type="entry name" value="CHITINASE DOMAIN-CONTAINING PROTEIN 1 FAMILY MEMBER"/>
    <property type="match status" value="1"/>
</dbReference>
<dbReference type="SUPFAM" id="SSF51445">
    <property type="entry name" value="(Trans)glycosidases"/>
    <property type="match status" value="1"/>
</dbReference>
<evidence type="ECO:0000256" key="1">
    <source>
        <dbReference type="SAM" id="SignalP"/>
    </source>
</evidence>
<comment type="caution">
    <text evidence="3">The sequence shown here is derived from an EMBL/GenBank/DDBJ whole genome shotgun (WGS) entry which is preliminary data.</text>
</comment>
<feature type="domain" description="GH18" evidence="2">
    <location>
        <begin position="1"/>
        <end position="336"/>
    </location>
</feature>
<dbReference type="InterPro" id="IPR001223">
    <property type="entry name" value="Glyco_hydro18_cat"/>
</dbReference>
<accession>A0AAE3JIP2</accession>
<dbReference type="AlphaFoldDB" id="A0AAE3JIP2"/>
<protein>
    <submittedName>
        <fullName evidence="3">Glycoside hydrolase</fullName>
    </submittedName>
</protein>
<evidence type="ECO:0000313" key="3">
    <source>
        <dbReference type="EMBL" id="MCD1655437.1"/>
    </source>
</evidence>
<dbReference type="PANTHER" id="PTHR46066:SF2">
    <property type="entry name" value="CHITINASE DOMAIN-CONTAINING PROTEIN 1"/>
    <property type="match status" value="1"/>
</dbReference>
<dbReference type="Proteomes" id="UP001198163">
    <property type="component" value="Unassembled WGS sequence"/>
</dbReference>
<dbReference type="GO" id="GO:0016787">
    <property type="term" value="F:hydrolase activity"/>
    <property type="evidence" value="ECO:0007669"/>
    <property type="project" value="UniProtKB-KW"/>
</dbReference>
<proteinExistence type="predicted"/>
<dbReference type="InterPro" id="IPR011583">
    <property type="entry name" value="Chitinase_II/V-like_cat"/>
</dbReference>
<sequence length="336" mass="37920">MNTAASAYRKILFILLAALSVPFFADVSPEREDRKWPKAGFSEIWGYVYDVEAPSFSAPPAVSDIGFFGAGLSLSGRLTGVPVRSAIKDFPGRVHLVVAEVTNRALTHLCLDPSLPLRSKLIADCVAAAKPYDGLQIDFEMVLPEDDEWFFSFLQELKRGIGKKTLSVAIPARTRKLSRDAYDYARLSLVADRVLVMAYDEHWSGSKPGPIATLEWGRKVSLWALERFGDEKLVMGLPFYGRAWADVNPAKAYRFSTLRSVMEEKSVSGVERLDGIPTFTYTQDVFVTVFFEDWLSAYSRARLYRDEGVKKIGFWKLGQEDPLVWDRLSLERPVRR</sequence>
<dbReference type="RefSeq" id="WP_230756613.1">
    <property type="nucleotide sequence ID" value="NZ_JAINWA010000003.1"/>
</dbReference>
<dbReference type="Pfam" id="PF00704">
    <property type="entry name" value="Glyco_hydro_18"/>
    <property type="match status" value="1"/>
</dbReference>
<feature type="chain" id="PRO_5042218305" evidence="1">
    <location>
        <begin position="26"/>
        <end position="336"/>
    </location>
</feature>
<dbReference type="InterPro" id="IPR029070">
    <property type="entry name" value="Chitinase_insertion_sf"/>
</dbReference>
<dbReference type="Gene3D" id="3.10.50.10">
    <property type="match status" value="1"/>
</dbReference>
<dbReference type="GO" id="GO:0005975">
    <property type="term" value="P:carbohydrate metabolic process"/>
    <property type="evidence" value="ECO:0007669"/>
    <property type="project" value="InterPro"/>
</dbReference>
<organism evidence="3 4">
    <name type="scientific">Teretinema zuelzerae</name>
    <dbReference type="NCBI Taxonomy" id="156"/>
    <lineage>
        <taxon>Bacteria</taxon>
        <taxon>Pseudomonadati</taxon>
        <taxon>Spirochaetota</taxon>
        <taxon>Spirochaetia</taxon>
        <taxon>Spirochaetales</taxon>
        <taxon>Treponemataceae</taxon>
        <taxon>Teretinema</taxon>
    </lineage>
</organism>
<dbReference type="SMART" id="SM00636">
    <property type="entry name" value="Glyco_18"/>
    <property type="match status" value="1"/>
</dbReference>
<keyword evidence="4" id="KW-1185">Reference proteome</keyword>
<name>A0AAE3JIP2_9SPIR</name>
<gene>
    <name evidence="3" type="ORF">K7J14_12105</name>
</gene>
<evidence type="ECO:0000259" key="2">
    <source>
        <dbReference type="PROSITE" id="PS51910"/>
    </source>
</evidence>
<dbReference type="InterPro" id="IPR017853">
    <property type="entry name" value="GH"/>
</dbReference>
<dbReference type="GO" id="GO:0008061">
    <property type="term" value="F:chitin binding"/>
    <property type="evidence" value="ECO:0007669"/>
    <property type="project" value="InterPro"/>
</dbReference>
<keyword evidence="1" id="KW-0732">Signal</keyword>
<dbReference type="Gene3D" id="3.20.20.80">
    <property type="entry name" value="Glycosidases"/>
    <property type="match status" value="1"/>
</dbReference>
<keyword evidence="3" id="KW-0378">Hydrolase</keyword>
<feature type="signal peptide" evidence="1">
    <location>
        <begin position="1"/>
        <end position="25"/>
    </location>
</feature>
<evidence type="ECO:0000313" key="4">
    <source>
        <dbReference type="Proteomes" id="UP001198163"/>
    </source>
</evidence>